<keyword evidence="5" id="KW-1185">Reference proteome</keyword>
<evidence type="ECO:0000313" key="2">
    <source>
        <dbReference type="EMBL" id="GIN99043.1"/>
    </source>
</evidence>
<protein>
    <recommendedName>
        <fullName evidence="6">DUF3311 domain-containing protein</fullName>
    </recommendedName>
</protein>
<dbReference type="Proteomes" id="UP000680670">
    <property type="component" value="Unassembled WGS sequence"/>
</dbReference>
<keyword evidence="1" id="KW-1133">Transmembrane helix</keyword>
<evidence type="ECO:0008006" key="6">
    <source>
        <dbReference type="Google" id="ProtNLM"/>
    </source>
</evidence>
<keyword evidence="1" id="KW-0812">Transmembrane</keyword>
<dbReference type="EMBL" id="BORJ01000019">
    <property type="protein sequence ID" value="GIN99043.1"/>
    <property type="molecule type" value="Genomic_DNA"/>
</dbReference>
<accession>A0A429X817</accession>
<dbReference type="RefSeq" id="WP_120115587.1">
    <property type="nucleotide sequence ID" value="NZ_BORI01000029.1"/>
</dbReference>
<dbReference type="AlphaFoldDB" id="A0A429X817"/>
<evidence type="ECO:0000313" key="3">
    <source>
        <dbReference type="EMBL" id="RST59539.1"/>
    </source>
</evidence>
<dbReference type="OrthoDB" id="9554039at2"/>
<evidence type="ECO:0000313" key="5">
    <source>
        <dbReference type="Proteomes" id="UP000680670"/>
    </source>
</evidence>
<name>A0A429X817_SIMTE</name>
<organism evidence="3 4">
    <name type="scientific">Siminovitchia terrae</name>
    <name type="common">Bacillus terrae</name>
    <dbReference type="NCBI Taxonomy" id="1914933"/>
    <lineage>
        <taxon>Bacteria</taxon>
        <taxon>Bacillati</taxon>
        <taxon>Bacillota</taxon>
        <taxon>Bacilli</taxon>
        <taxon>Bacillales</taxon>
        <taxon>Bacillaceae</taxon>
        <taxon>Siminovitchia</taxon>
    </lineage>
</organism>
<dbReference type="EMBL" id="QYTW02000010">
    <property type="protein sequence ID" value="RST59539.1"/>
    <property type="molecule type" value="Genomic_DNA"/>
</dbReference>
<keyword evidence="1" id="KW-0472">Membrane</keyword>
<evidence type="ECO:0000256" key="1">
    <source>
        <dbReference type="SAM" id="Phobius"/>
    </source>
</evidence>
<evidence type="ECO:0000313" key="4">
    <source>
        <dbReference type="Proteomes" id="UP000287296"/>
    </source>
</evidence>
<reference evidence="3 4" key="1">
    <citation type="submission" date="2018-12" db="EMBL/GenBank/DDBJ databases">
        <authorList>
            <person name="Sun L."/>
            <person name="Chen Z."/>
        </authorList>
    </citation>
    <scope>NUCLEOTIDE SEQUENCE [LARGE SCALE GENOMIC DNA]</scope>
    <source>
        <strain evidence="3 4">LMG 29736</strain>
    </source>
</reference>
<comment type="caution">
    <text evidence="3">The sequence shown here is derived from an EMBL/GenBank/DDBJ whole genome shotgun (WGS) entry which is preliminary data.</text>
</comment>
<feature type="transmembrane region" description="Helical" evidence="1">
    <location>
        <begin position="42"/>
        <end position="61"/>
    </location>
</feature>
<sequence length="84" mass="9792">MRNSFTVIMVLWFILVNASQFIPALNRVEPSAFGIPFNLLWIWSLNLLISVYLVYCAIKVWKTYDIDVKKAQEEAINQGLEVER</sequence>
<gene>
    <name evidence="3" type="ORF">D5F11_011990</name>
    <name evidence="2" type="ORF">J6TS1_49130</name>
</gene>
<reference evidence="2 5" key="2">
    <citation type="submission" date="2021-03" db="EMBL/GenBank/DDBJ databases">
        <title>Antimicrobial resistance genes in bacteria isolated from Japanese honey, and their potential for conferring macrolide and lincosamide resistance in the American foulbrood pathogen Paenibacillus larvae.</title>
        <authorList>
            <person name="Okamoto M."/>
            <person name="Kumagai M."/>
            <person name="Kanamori H."/>
            <person name="Takamatsu D."/>
        </authorList>
    </citation>
    <scope>NUCLEOTIDE SEQUENCE [LARGE SCALE GENOMIC DNA]</scope>
    <source>
        <strain evidence="2 5">J6TS1</strain>
    </source>
</reference>
<dbReference type="Proteomes" id="UP000287296">
    <property type="component" value="Unassembled WGS sequence"/>
</dbReference>
<proteinExistence type="predicted"/>